<dbReference type="CDD" id="cd21147">
    <property type="entry name" value="RsmF_methylt_CTD1"/>
    <property type="match status" value="1"/>
</dbReference>
<proteinExistence type="inferred from homology"/>
<dbReference type="InterPro" id="IPR001678">
    <property type="entry name" value="MeTrfase_RsmB-F_NOP2_dom"/>
</dbReference>
<name>A0A229ULD9_9BACL</name>
<keyword evidence="5 7" id="KW-0949">S-adenosyl-L-methionine</keyword>
<comment type="caution">
    <text evidence="10">The sequence shown here is derived from an EMBL/GenBank/DDBJ whole genome shotgun (WGS) entry which is preliminary data.</text>
</comment>
<feature type="binding site" evidence="7">
    <location>
        <position position="181"/>
    </location>
    <ligand>
        <name>S-adenosyl-L-methionine</name>
        <dbReference type="ChEBI" id="CHEBI:59789"/>
    </ligand>
</feature>
<dbReference type="Pfam" id="PF17126">
    <property type="entry name" value="RsmF_methylt_CI"/>
    <property type="match status" value="1"/>
</dbReference>
<dbReference type="GO" id="GO:0003723">
    <property type="term" value="F:RNA binding"/>
    <property type="evidence" value="ECO:0007669"/>
    <property type="project" value="UniProtKB-UniRule"/>
</dbReference>
<dbReference type="Pfam" id="PF01189">
    <property type="entry name" value="Methyltr_RsmB-F"/>
    <property type="match status" value="1"/>
</dbReference>
<dbReference type="InterPro" id="IPR031340">
    <property type="entry name" value="RsmF_methylt_CI"/>
</dbReference>
<evidence type="ECO:0000313" key="10">
    <source>
        <dbReference type="EMBL" id="OXM84104.1"/>
    </source>
</evidence>
<feature type="compositionally biased region" description="Basic and acidic residues" evidence="8">
    <location>
        <begin position="361"/>
        <end position="373"/>
    </location>
</feature>
<reference evidence="10 11" key="1">
    <citation type="submission" date="2017-07" db="EMBL/GenBank/DDBJ databases">
        <title>Genome sequencing and assembly of Paenibacillus rigui.</title>
        <authorList>
            <person name="Mayilraj S."/>
        </authorList>
    </citation>
    <scope>NUCLEOTIDE SEQUENCE [LARGE SCALE GENOMIC DNA]</scope>
    <source>
        <strain evidence="10 11">JCM 16352</strain>
    </source>
</reference>
<dbReference type="PROSITE" id="PS51686">
    <property type="entry name" value="SAM_MT_RSMB_NOP"/>
    <property type="match status" value="1"/>
</dbReference>
<protein>
    <submittedName>
        <fullName evidence="10">rRNA cytosine-C5-methyltransferase</fullName>
    </submittedName>
</protein>
<dbReference type="PANTHER" id="PTHR22807:SF30">
    <property type="entry name" value="28S RRNA (CYTOSINE(4447)-C(5))-METHYLTRANSFERASE-RELATED"/>
    <property type="match status" value="1"/>
</dbReference>
<accession>A0A229ULD9</accession>
<dbReference type="InterPro" id="IPR031341">
    <property type="entry name" value="Methyltr_RsmF_N"/>
</dbReference>
<dbReference type="OrthoDB" id="9810297at2"/>
<sequence length="542" mass="60612">MTGSHLPKAFTDKLERLLGDEYEAFLASYHHSRLYGLRINTLKCSVDSFLAMSSMELEPIAWAPTGFYYREEARPGKHPYYHAGLYYIQEPSAMAPAELLDVRPGERVLDLCAAPGGKSTQIAAKLQGQGLLVTNDIHSDRVKALVKNIELCGVRNAVVLNEQPEKLQHACRGYFDKILIDAPCSGEGMFRKEEDMAKAWQPDWVVRYAGMQRELLRQAAVMLKPGGRIVYSTCTFSPEENEEMIAEFLTDHPQFHVLPVAMRYGFRPGRPDWVEGSERLQENEAKHGESLDADAASWHQAVREAAEEVKGTARLWPHHVPGEGHYVAVLVYSGSDPVQAGEAGAVGSAMQADEAALSVKAEPERERELEKINRKQPKLKKQRGGSSKQAAEKQPTLDLQPFYDFMREMVPELHIPHLTLHGEHIYASPEGLPDFSGIRVIRPGWYLGSVRKQRFEPSHALAMGLKLEEAARSVSLSLAEPAALRYLKGETLEVPVEQVRCASEDMKPKGYGLVAIDGFPVGWGKWMDGILKNEYPAGWRWT</sequence>
<dbReference type="PRINTS" id="PR02008">
    <property type="entry name" value="RCMTFAMILY"/>
</dbReference>
<dbReference type="InterPro" id="IPR029063">
    <property type="entry name" value="SAM-dependent_MTases_sf"/>
</dbReference>
<dbReference type="Gene3D" id="2.30.130.60">
    <property type="match status" value="1"/>
</dbReference>
<dbReference type="GO" id="GO:0008173">
    <property type="term" value="F:RNA methyltransferase activity"/>
    <property type="evidence" value="ECO:0007669"/>
    <property type="project" value="InterPro"/>
</dbReference>
<dbReference type="Pfam" id="PF13636">
    <property type="entry name" value="Methyltranf_PUA"/>
    <property type="match status" value="1"/>
</dbReference>
<dbReference type="GO" id="GO:0001510">
    <property type="term" value="P:RNA methylation"/>
    <property type="evidence" value="ECO:0007669"/>
    <property type="project" value="InterPro"/>
</dbReference>
<comment type="caution">
    <text evidence="7">Lacks conserved residue(s) required for the propagation of feature annotation.</text>
</comment>
<dbReference type="Pfam" id="PF17125">
    <property type="entry name" value="Methyltr_RsmF_N"/>
    <property type="match status" value="1"/>
</dbReference>
<keyword evidence="6 7" id="KW-0694">RNA-binding</keyword>
<evidence type="ECO:0000256" key="8">
    <source>
        <dbReference type="SAM" id="MobiDB-lite"/>
    </source>
</evidence>
<dbReference type="CDD" id="cd02440">
    <property type="entry name" value="AdoMet_MTases"/>
    <property type="match status" value="1"/>
</dbReference>
<dbReference type="RefSeq" id="WP_094017019.1">
    <property type="nucleotide sequence ID" value="NZ_NMQW01000034.1"/>
</dbReference>
<comment type="similarity">
    <text evidence="1 7">Belongs to the class I-like SAM-binding methyltransferase superfamily. RsmB/NOP family.</text>
</comment>
<evidence type="ECO:0000256" key="7">
    <source>
        <dbReference type="PROSITE-ProRule" id="PRU01023"/>
    </source>
</evidence>
<evidence type="ECO:0000256" key="6">
    <source>
        <dbReference type="ARBA" id="ARBA00022884"/>
    </source>
</evidence>
<keyword evidence="3 7" id="KW-0489">Methyltransferase</keyword>
<dbReference type="InterPro" id="IPR023267">
    <property type="entry name" value="RCMT"/>
</dbReference>
<dbReference type="EMBL" id="NMQW01000034">
    <property type="protein sequence ID" value="OXM84104.1"/>
    <property type="molecule type" value="Genomic_DNA"/>
</dbReference>
<feature type="region of interest" description="Disordered" evidence="8">
    <location>
        <begin position="357"/>
        <end position="393"/>
    </location>
</feature>
<dbReference type="InterPro" id="IPR049560">
    <property type="entry name" value="MeTrfase_RsmB-F_NOP2_cat"/>
</dbReference>
<evidence type="ECO:0000313" key="11">
    <source>
        <dbReference type="Proteomes" id="UP000215509"/>
    </source>
</evidence>
<evidence type="ECO:0000256" key="4">
    <source>
        <dbReference type="ARBA" id="ARBA00022679"/>
    </source>
</evidence>
<evidence type="ECO:0000256" key="1">
    <source>
        <dbReference type="ARBA" id="ARBA00007494"/>
    </source>
</evidence>
<keyword evidence="4 7" id="KW-0808">Transferase</keyword>
<dbReference type="InterPro" id="IPR018314">
    <property type="entry name" value="RsmB/NOL1/NOP2-like_CS"/>
</dbReference>
<feature type="compositionally biased region" description="Basic residues" evidence="8">
    <location>
        <begin position="374"/>
        <end position="383"/>
    </location>
</feature>
<gene>
    <name evidence="10" type="ORF">CF651_21935</name>
</gene>
<dbReference type="AlphaFoldDB" id="A0A229ULD9"/>
<feature type="active site" description="Nucleophile" evidence="7">
    <location>
        <position position="234"/>
    </location>
</feature>
<feature type="domain" description="SAM-dependent MTase RsmB/NOP-type" evidence="9">
    <location>
        <begin position="25"/>
        <end position="333"/>
    </location>
</feature>
<dbReference type="InterPro" id="IPR027391">
    <property type="entry name" value="Nol1_Nop2_Fmu_2"/>
</dbReference>
<dbReference type="Gene3D" id="3.30.70.1170">
    <property type="entry name" value="Sun protein, domain 3"/>
    <property type="match status" value="1"/>
</dbReference>
<keyword evidence="11" id="KW-1185">Reference proteome</keyword>
<dbReference type="PANTHER" id="PTHR22807">
    <property type="entry name" value="NOP2 YEAST -RELATED NOL1/NOP2/FMU SUN DOMAIN-CONTAINING"/>
    <property type="match status" value="1"/>
</dbReference>
<organism evidence="10 11">
    <name type="scientific">Paenibacillus rigui</name>
    <dbReference type="NCBI Taxonomy" id="554312"/>
    <lineage>
        <taxon>Bacteria</taxon>
        <taxon>Bacillati</taxon>
        <taxon>Bacillota</taxon>
        <taxon>Bacilli</taxon>
        <taxon>Bacillales</taxon>
        <taxon>Paenibacillaceae</taxon>
        <taxon>Paenibacillus</taxon>
    </lineage>
</organism>
<feature type="binding site" evidence="7">
    <location>
        <position position="136"/>
    </location>
    <ligand>
        <name>S-adenosyl-L-methionine</name>
        <dbReference type="ChEBI" id="CHEBI:59789"/>
    </ligand>
</feature>
<keyword evidence="2" id="KW-0963">Cytoplasm</keyword>
<dbReference type="Gene3D" id="3.40.50.150">
    <property type="entry name" value="Vaccinia Virus protein VP39"/>
    <property type="match status" value="1"/>
</dbReference>
<evidence type="ECO:0000256" key="3">
    <source>
        <dbReference type="ARBA" id="ARBA00022603"/>
    </source>
</evidence>
<evidence type="ECO:0000259" key="9">
    <source>
        <dbReference type="PROSITE" id="PS51686"/>
    </source>
</evidence>
<feature type="binding site" evidence="7">
    <location>
        <begin position="112"/>
        <end position="118"/>
    </location>
    <ligand>
        <name>S-adenosyl-L-methionine</name>
        <dbReference type="ChEBI" id="CHEBI:59789"/>
    </ligand>
</feature>
<dbReference type="PROSITE" id="PS01153">
    <property type="entry name" value="NOL1_NOP2_SUN"/>
    <property type="match status" value="1"/>
</dbReference>
<dbReference type="Proteomes" id="UP000215509">
    <property type="component" value="Unassembled WGS sequence"/>
</dbReference>
<evidence type="ECO:0000256" key="5">
    <source>
        <dbReference type="ARBA" id="ARBA00022691"/>
    </source>
</evidence>
<evidence type="ECO:0000256" key="2">
    <source>
        <dbReference type="ARBA" id="ARBA00022490"/>
    </source>
</evidence>
<dbReference type="SUPFAM" id="SSF53335">
    <property type="entry name" value="S-adenosyl-L-methionine-dependent methyltransferases"/>
    <property type="match status" value="1"/>
</dbReference>